<evidence type="ECO:0000313" key="2">
    <source>
        <dbReference type="Proteomes" id="UP001162164"/>
    </source>
</evidence>
<reference evidence="1" key="1">
    <citation type="journal article" date="2023" name="Insect Mol. Biol.">
        <title>Genome sequencing provides insights into the evolution of gene families encoding plant cell wall-degrading enzymes in longhorned beetles.</title>
        <authorList>
            <person name="Shin N.R."/>
            <person name="Okamura Y."/>
            <person name="Kirsch R."/>
            <person name="Pauchet Y."/>
        </authorList>
    </citation>
    <scope>NUCLEOTIDE SEQUENCE</scope>
    <source>
        <strain evidence="1">MMC_N1</strain>
    </source>
</reference>
<dbReference type="EMBL" id="JAPWTJ010000976">
    <property type="protein sequence ID" value="KAJ8974529.1"/>
    <property type="molecule type" value="Genomic_DNA"/>
</dbReference>
<proteinExistence type="predicted"/>
<accession>A0ABQ9JA52</accession>
<keyword evidence="2" id="KW-1185">Reference proteome</keyword>
<dbReference type="Proteomes" id="UP001162164">
    <property type="component" value="Unassembled WGS sequence"/>
</dbReference>
<protein>
    <submittedName>
        <fullName evidence="1">Uncharacterized protein</fullName>
    </submittedName>
</protein>
<organism evidence="1 2">
    <name type="scientific">Molorchus minor</name>
    <dbReference type="NCBI Taxonomy" id="1323400"/>
    <lineage>
        <taxon>Eukaryota</taxon>
        <taxon>Metazoa</taxon>
        <taxon>Ecdysozoa</taxon>
        <taxon>Arthropoda</taxon>
        <taxon>Hexapoda</taxon>
        <taxon>Insecta</taxon>
        <taxon>Pterygota</taxon>
        <taxon>Neoptera</taxon>
        <taxon>Endopterygota</taxon>
        <taxon>Coleoptera</taxon>
        <taxon>Polyphaga</taxon>
        <taxon>Cucujiformia</taxon>
        <taxon>Chrysomeloidea</taxon>
        <taxon>Cerambycidae</taxon>
        <taxon>Lamiinae</taxon>
        <taxon>Monochamini</taxon>
        <taxon>Molorchus</taxon>
    </lineage>
</organism>
<sequence length="87" mass="10303">MKKLLEFRKSKRVLVSGECTPTAYTNKKLYLLRLFICMKEIRHRYDQFAGNLMNRSVGYLQEKSAVLSKEHLMDFKLHAPDEKHICL</sequence>
<name>A0ABQ9JA52_9CUCU</name>
<evidence type="ECO:0000313" key="1">
    <source>
        <dbReference type="EMBL" id="KAJ8974529.1"/>
    </source>
</evidence>
<gene>
    <name evidence="1" type="ORF">NQ317_004594</name>
</gene>
<comment type="caution">
    <text evidence="1">The sequence shown here is derived from an EMBL/GenBank/DDBJ whole genome shotgun (WGS) entry which is preliminary data.</text>
</comment>